<evidence type="ECO:0000256" key="5">
    <source>
        <dbReference type="ARBA" id="ARBA00022763"/>
    </source>
</evidence>
<dbReference type="GO" id="GO:0003684">
    <property type="term" value="F:damaged DNA binding"/>
    <property type="evidence" value="ECO:0007669"/>
    <property type="project" value="TreeGrafter"/>
</dbReference>
<keyword evidence="8" id="KW-0234">DNA repair</keyword>
<accession>A0A834RCI2</accession>
<dbReference type="FunFam" id="3.40.50.10130:FF:000002">
    <property type="entry name" value="DNA repair endonuclease XPF"/>
    <property type="match status" value="1"/>
</dbReference>
<evidence type="ECO:0000256" key="10">
    <source>
        <dbReference type="ARBA" id="ARBA00072370"/>
    </source>
</evidence>
<evidence type="ECO:0000256" key="4">
    <source>
        <dbReference type="ARBA" id="ARBA00022759"/>
    </source>
</evidence>
<dbReference type="PANTHER" id="PTHR10150:SF0">
    <property type="entry name" value="DNA REPAIR ENDONUCLEASE XPF"/>
    <property type="match status" value="1"/>
</dbReference>
<keyword evidence="6" id="KW-0378">Hydrolase</keyword>
<reference evidence="14" key="1">
    <citation type="journal article" date="2020" name="PLoS Negl. Trop. Dis.">
        <title>High-quality nuclear genome for Sarcoptes scabiei-A critical resource for a neglected parasite.</title>
        <authorList>
            <person name="Korhonen P.K."/>
            <person name="Gasser R.B."/>
            <person name="Ma G."/>
            <person name="Wang T."/>
            <person name="Stroehlein A.J."/>
            <person name="Young N.D."/>
            <person name="Ang C.S."/>
            <person name="Fernando D.D."/>
            <person name="Lu H.C."/>
            <person name="Taylor S."/>
            <person name="Reynolds S.L."/>
            <person name="Mofiz E."/>
            <person name="Najaraj S.H."/>
            <person name="Gowda H."/>
            <person name="Madugundu A."/>
            <person name="Renuse S."/>
            <person name="Holt D."/>
            <person name="Pandey A."/>
            <person name="Papenfuss A.T."/>
            <person name="Fischer K."/>
        </authorList>
    </citation>
    <scope>NUCLEOTIDE SEQUENCE [LARGE SCALE GENOMIC DNA]</scope>
</reference>
<evidence type="ECO:0000256" key="9">
    <source>
        <dbReference type="ARBA" id="ARBA00023242"/>
    </source>
</evidence>
<evidence type="ECO:0000256" key="1">
    <source>
        <dbReference type="ARBA" id="ARBA00004123"/>
    </source>
</evidence>
<comment type="similarity">
    <text evidence="2">Belongs to the XPF family.</text>
</comment>
<dbReference type="EnsemblMetazoa" id="SSS_6109s_mrna">
    <property type="protein sequence ID" value="KAF7492996.1"/>
    <property type="gene ID" value="SSS_6109"/>
</dbReference>
<keyword evidence="9" id="KW-0539">Nucleus</keyword>
<evidence type="ECO:0000313" key="13">
    <source>
        <dbReference type="EnsemblMetazoa" id="KAF7492996.1"/>
    </source>
</evidence>
<dbReference type="GO" id="GO:0000014">
    <property type="term" value="F:single-stranded DNA endodeoxyribonuclease activity"/>
    <property type="evidence" value="ECO:0007669"/>
    <property type="project" value="TreeGrafter"/>
</dbReference>
<dbReference type="GO" id="GO:0003697">
    <property type="term" value="F:single-stranded DNA binding"/>
    <property type="evidence" value="ECO:0007669"/>
    <property type="project" value="TreeGrafter"/>
</dbReference>
<dbReference type="InterPro" id="IPR010994">
    <property type="entry name" value="RuvA_2-like"/>
</dbReference>
<dbReference type="AlphaFoldDB" id="A0A834RCI2"/>
<protein>
    <recommendedName>
        <fullName evidence="10">DNA repair endonuclease XPF</fullName>
    </recommendedName>
</protein>
<gene>
    <name evidence="12" type="ORF">SSS_6109</name>
</gene>
<dbReference type="GO" id="GO:0000110">
    <property type="term" value="C:nucleotide-excision repair factor 1 complex"/>
    <property type="evidence" value="ECO:0007669"/>
    <property type="project" value="TreeGrafter"/>
</dbReference>
<evidence type="ECO:0000256" key="8">
    <source>
        <dbReference type="ARBA" id="ARBA00023204"/>
    </source>
</evidence>
<keyword evidence="14" id="KW-1185">Reference proteome</keyword>
<dbReference type="PANTHER" id="PTHR10150">
    <property type="entry name" value="DNA REPAIR ENDONUCLEASE XPF"/>
    <property type="match status" value="1"/>
</dbReference>
<dbReference type="SUPFAM" id="SSF52980">
    <property type="entry name" value="Restriction endonuclease-like"/>
    <property type="match status" value="1"/>
</dbReference>
<dbReference type="SUPFAM" id="SSF47781">
    <property type="entry name" value="RuvA domain 2-like"/>
    <property type="match status" value="1"/>
</dbReference>
<proteinExistence type="inferred from homology"/>
<evidence type="ECO:0000256" key="3">
    <source>
        <dbReference type="ARBA" id="ARBA00022722"/>
    </source>
</evidence>
<dbReference type="Gene3D" id="3.40.50.10130">
    <property type="match status" value="1"/>
</dbReference>
<evidence type="ECO:0000256" key="2">
    <source>
        <dbReference type="ARBA" id="ARBA00010015"/>
    </source>
</evidence>
<keyword evidence="5" id="KW-0227">DNA damage</keyword>
<dbReference type="Pfam" id="PF02732">
    <property type="entry name" value="ERCC4"/>
    <property type="match status" value="1"/>
</dbReference>
<dbReference type="GO" id="GO:0000712">
    <property type="term" value="P:resolution of meiotic recombination intermediates"/>
    <property type="evidence" value="ECO:0007669"/>
    <property type="project" value="TreeGrafter"/>
</dbReference>
<evidence type="ECO:0000313" key="14">
    <source>
        <dbReference type="Proteomes" id="UP000070412"/>
    </source>
</evidence>
<reference evidence="13" key="3">
    <citation type="submission" date="2022-06" db="UniProtKB">
        <authorList>
            <consortium name="EnsemblMetazoa"/>
        </authorList>
    </citation>
    <scope>IDENTIFICATION</scope>
</reference>
<dbReference type="CDD" id="cd20078">
    <property type="entry name" value="XPF_nuclease_XPF_euk"/>
    <property type="match status" value="1"/>
</dbReference>
<dbReference type="InterPro" id="IPR047520">
    <property type="entry name" value="XPF_nuclease"/>
</dbReference>
<comment type="subcellular location">
    <subcellularLocation>
        <location evidence="1">Nucleus</location>
    </subcellularLocation>
</comment>
<dbReference type="GO" id="GO:0000724">
    <property type="term" value="P:double-strand break repair via homologous recombination"/>
    <property type="evidence" value="ECO:0007669"/>
    <property type="project" value="TreeGrafter"/>
</dbReference>
<reference evidence="12" key="2">
    <citation type="submission" date="2020-01" db="EMBL/GenBank/DDBJ databases">
        <authorList>
            <person name="Korhonen P.K.K."/>
            <person name="Guangxu M.G."/>
            <person name="Wang T.W."/>
            <person name="Stroehlein A.J.S."/>
            <person name="Young N.D."/>
            <person name="Ang C.-S.A."/>
            <person name="Fernando D.W.F."/>
            <person name="Lu H.L."/>
            <person name="Taylor S.T."/>
            <person name="Ehtesham M.E.M."/>
            <person name="Najaraj S.H.N."/>
            <person name="Harsha G.H.G."/>
            <person name="Madugundu A.M."/>
            <person name="Renuse S.R."/>
            <person name="Holt D.H."/>
            <person name="Pandey A.P."/>
            <person name="Papenfuss A.P."/>
            <person name="Gasser R.B.G."/>
            <person name="Fischer K.F."/>
        </authorList>
    </citation>
    <scope>NUCLEOTIDE SEQUENCE</scope>
    <source>
        <strain evidence="12">SSS_KF_BRIS2020</strain>
    </source>
</reference>
<sequence length="888" mass="103339">MDCLLEFERDALLNVMHENSLTISSKGLLNDRLLFHLVRIHCNQCHLVLVIGTNIEEENSILKQIDESISMKPAEELKEFQRPKQISYSSEKSSDRRKIYLDGGVFFISSRLLLTDMLTKRIPFESISGIIVVNAHRIMKDCHMRFILRLYRMNNKTGFITALSQTAHNFVGSFGRLEKMMRWLFVGSLFLWPRFESKVIKSLSERKVPKVIECRIEMTPIMKQIQFAIIDLLSRCIDELNKMDCIRYTSPFDSSNSDEDRSLNAISVISNNFNRLIRLNLDSVWFQLTSTARSYIGDINQLKSLLFHLTEFDSVRFYAELENIRNTNSPDNIVNWVYWPAADTLFRLTEERIFKDTNGNKRYNIEINPKLETFAEILNDIEKEIEAEQIPADELVDIIVVVENSFTTSSIKSFQDKGRDIILDELERECEAWKCGKKISLIKSKKSIEENKELENQITLTQMMNKIEDHELSVIRKHSVFQIHFYEWSRDENAGLNLKNLLTNLRPRYVILYDAEISVIRQIEIYQALYGEPNQPEIQVFFLIFDGSAEEQRYLRKLQVEKESFEKLILEKHRLPKTKENEGLVGEHPDLVRGKNDFFHAEDLASKNSRIGGGENTVSAVQNGVVLIDHREIRSMLPSYIHMIGIDLEPITLDIGDYIITPECCIERKAISDLIRSLNSGRLYSQAQIMCRHYKRPILLIEFPDEEQKSFNFQSKIWGDVLKNSKDNYSRPNPLVQIAVLTIQFPLLKIIWSPSMRFTAEVMYELKRNKPEPNAATDVIKINVDQGDRQLAVEFVTDRFDFEIKDFLLCLPGINTENVYTVMNSFVSIVDLVNQSIEELTEKMGSSQHAELLYKTLHDTVIFEAEPKPKPIEKKARFTYTRKRKIQK</sequence>
<keyword evidence="3" id="KW-0540">Nuclease</keyword>
<dbReference type="Proteomes" id="UP000070412">
    <property type="component" value="Unassembled WGS sequence"/>
</dbReference>
<dbReference type="Gene3D" id="1.10.150.20">
    <property type="entry name" value="5' to 3' exonuclease, C-terminal subdomain"/>
    <property type="match status" value="1"/>
</dbReference>
<dbReference type="EMBL" id="WVUK01000056">
    <property type="protein sequence ID" value="KAF7492996.1"/>
    <property type="molecule type" value="Genomic_DNA"/>
</dbReference>
<evidence type="ECO:0000256" key="6">
    <source>
        <dbReference type="ARBA" id="ARBA00022801"/>
    </source>
</evidence>
<evidence type="ECO:0000256" key="7">
    <source>
        <dbReference type="ARBA" id="ARBA00023125"/>
    </source>
</evidence>
<dbReference type="InterPro" id="IPR011335">
    <property type="entry name" value="Restrct_endonuc-II-like"/>
</dbReference>
<dbReference type="OrthoDB" id="361020at2759"/>
<feature type="domain" description="ERCC4" evidence="11">
    <location>
        <begin position="625"/>
        <end position="705"/>
    </location>
</feature>
<organism evidence="12">
    <name type="scientific">Sarcoptes scabiei</name>
    <name type="common">Itch mite</name>
    <name type="synonym">Acarus scabiei</name>
    <dbReference type="NCBI Taxonomy" id="52283"/>
    <lineage>
        <taxon>Eukaryota</taxon>
        <taxon>Metazoa</taxon>
        <taxon>Ecdysozoa</taxon>
        <taxon>Arthropoda</taxon>
        <taxon>Chelicerata</taxon>
        <taxon>Arachnida</taxon>
        <taxon>Acari</taxon>
        <taxon>Acariformes</taxon>
        <taxon>Sarcoptiformes</taxon>
        <taxon>Astigmata</taxon>
        <taxon>Psoroptidia</taxon>
        <taxon>Sarcoptoidea</taxon>
        <taxon>Sarcoptidae</taxon>
        <taxon>Sarcoptinae</taxon>
        <taxon>Sarcoptes</taxon>
    </lineage>
</organism>
<evidence type="ECO:0000313" key="12">
    <source>
        <dbReference type="EMBL" id="KAF7492996.1"/>
    </source>
</evidence>
<evidence type="ECO:0000259" key="11">
    <source>
        <dbReference type="SMART" id="SM00891"/>
    </source>
</evidence>
<dbReference type="GO" id="GO:1901255">
    <property type="term" value="P:nucleotide-excision repair involved in interstrand cross-link repair"/>
    <property type="evidence" value="ECO:0007669"/>
    <property type="project" value="TreeGrafter"/>
</dbReference>
<keyword evidence="4 12" id="KW-0255">Endonuclease</keyword>
<dbReference type="InterPro" id="IPR006166">
    <property type="entry name" value="ERCC4_domain"/>
</dbReference>
<keyword evidence="7" id="KW-0238">DNA-binding</keyword>
<name>A0A834RCI2_SARSC</name>
<dbReference type="SMART" id="SM00891">
    <property type="entry name" value="ERCC4"/>
    <property type="match status" value="1"/>
</dbReference>